<evidence type="ECO:0000313" key="1">
    <source>
        <dbReference type="EMBL" id="UQS84428.1"/>
    </source>
</evidence>
<dbReference type="Proteomes" id="UP000831859">
    <property type="component" value="Chromosome"/>
</dbReference>
<protein>
    <submittedName>
        <fullName evidence="1">Uncharacterized protein</fullName>
    </submittedName>
</protein>
<sequence length="141" mass="16421">MKSFEGIHPILTNNFRLDWLTEFKLQDVIDFQKKSDPESDIASTGNFINAAMIDVMRKKALLWGIENKETHQFIGMGGIANISEGDTAPTIYLNIIEIDTTLEMEILNRIHKLAKDYWPTAKFYYNIQPTNEKIERHLRLY</sequence>
<organism evidence="1 2">
    <name type="scientific">Apilactobacillus apisilvae</name>
    <dbReference type="NCBI Taxonomy" id="2923364"/>
    <lineage>
        <taxon>Bacteria</taxon>
        <taxon>Bacillati</taxon>
        <taxon>Bacillota</taxon>
        <taxon>Bacilli</taxon>
        <taxon>Lactobacillales</taxon>
        <taxon>Lactobacillaceae</taxon>
        <taxon>Apilactobacillus</taxon>
    </lineage>
</organism>
<dbReference type="EMBL" id="CP093362">
    <property type="protein sequence ID" value="UQS84428.1"/>
    <property type="molecule type" value="Genomic_DNA"/>
</dbReference>
<name>A0ABY4PFJ6_9LACO</name>
<proteinExistence type="predicted"/>
<evidence type="ECO:0000313" key="2">
    <source>
        <dbReference type="Proteomes" id="UP000831859"/>
    </source>
</evidence>
<dbReference type="RefSeq" id="WP_249510414.1">
    <property type="nucleotide sequence ID" value="NZ_CP093362.1"/>
</dbReference>
<gene>
    <name evidence="1" type="ORF">MOO46_04010</name>
</gene>
<accession>A0ABY4PFJ6</accession>
<reference evidence="1 2" key="1">
    <citation type="journal article" date="2022" name="Int. J. Syst. Evol. Microbiol.">
        <title>Apilactobacillus apisilvae sp. nov., Nicolia spurrieriana gen. nov. sp. nov., Bombilactobacillus folatiphilus sp. nov. and Bombilactobacillus thymidiniphilus sp. nov., four new lactic acid bacterial isolates from stingless bees Tetragonula carbonaria and Austroplebeia australis.</title>
        <authorList>
            <person name="Oliphant S.A."/>
            <person name="Watson-Haigh N.S."/>
            <person name="Sumby K.M."/>
            <person name="Gardner J."/>
            <person name="Groom S."/>
            <person name="Jiranek V."/>
        </authorList>
    </citation>
    <scope>NUCLEOTIDE SEQUENCE [LARGE SCALE GENOMIC DNA]</scope>
    <source>
        <strain evidence="1 2">SG5_A10</strain>
    </source>
</reference>
<keyword evidence="2" id="KW-1185">Reference proteome</keyword>